<sequence length="1061" mass="116302">MDGTFEKRDSKRKDIRVEKKRDDIKKDMLPPRKMRSEAAINGGAVVNKGAHLKASTPVRRDEKGNQAGINRRDGIGARKGSDSLSTTAGDTSPARVKGMINGLLSRKRTDSVSDQGAARADDGGEAGPRKPTLSFKLAHEDNALYDPFSSPRGDPLSPRPATARGDESSYPLSPRDRDLTGNHHGATSNSSLDVASAPSPSMGKRRSQDAESLRNALAKEVQSSNNLREKLALTQKKFDFLERNREELAQLLAQLRQELGDAASGPTPLVSDSGSAERDATADVAADVDADVDVAVLERRRSDGSVTEAEKRARPRSGSALELDEQRRKTMDEGTVDKRDAGADEGEDQAEEGSAKSPSPESQTDQHAALSERVMSLVDQAVALSAQTWERTEEARKEKEREDRKQALRQERDKKRANKQRERQLREERRAKKEEEEAGPRKITLGGAKRNSAGYSYGTAPIDLAKAGRTASSLMRIAKGRFSPAPEKNLSRKASTYTLDDIRHMYNDARKGGRGYVREAGKDLGPSAVAVIGHGERKTSPVQTRRFRRRSEPVSLINLPNSATNPSQAAPKPDKTPVDVVLKPASFEHLVVHQQQTQKLHGFLRQREQSRRKHSQQDLLDLLGDSSDDDDGNLNNADDDKKRLNEGVAAPADGDESRSPCETENDATKADADSGDVGETTTTAAAAAATTTKTDEDDGVEPNEAEYRLVASRLLRLEHELCHDLELVVTQFWRLLSDGGSEGQELLAGGRVARLFANVEMVWALHRHLLSALERTKRLPVADQDIAACFAATVEHKWMYETYSKELRQLMVVVDSATYHPDSLFRQAGYSRAELIAHLQRPLQNLLAYPHLLTELRHCAGTRHRHGDGFARVIAALSAVAFGGVTAQPLLSSEQISIWSVQHTFHWLDDALDLSGNSNRAVLREGTFNKLSSRGEIICRRVFLFNDLVLVARVLQTRQCLLKAAIPLARCLLYDCGEGSNAFELAVAGGEERAVLMASSREEKESWMEELTRCLLTHHSHEGIADHNHPDDGAASDNGNDDGGEEDCCDDSAAPASPLSS</sequence>
<reference evidence="4 5" key="1">
    <citation type="journal article" date="2013" name="Genome Biol.">
        <title>Genome of Acanthamoeba castellanii highlights extensive lateral gene transfer and early evolution of tyrosine kinase signaling.</title>
        <authorList>
            <person name="Clarke M."/>
            <person name="Lohan A.J."/>
            <person name="Liu B."/>
            <person name="Lagkouvardos I."/>
            <person name="Roy S."/>
            <person name="Zafar N."/>
            <person name="Bertelli C."/>
            <person name="Schilde C."/>
            <person name="Kianianmomeni A."/>
            <person name="Burglin T.R."/>
            <person name="Frech C."/>
            <person name="Turcotte B."/>
            <person name="Kopec K.O."/>
            <person name="Synnott J.M."/>
            <person name="Choo C."/>
            <person name="Paponov I."/>
            <person name="Finkler A."/>
            <person name="Soon Heng Tan C."/>
            <person name="Hutchins A.P."/>
            <person name="Weinmeier T."/>
            <person name="Rattei T."/>
            <person name="Chu J.S."/>
            <person name="Gimenez G."/>
            <person name="Irimia M."/>
            <person name="Rigden D.J."/>
            <person name="Fitzpatrick D.A."/>
            <person name="Lorenzo-Morales J."/>
            <person name="Bateman A."/>
            <person name="Chiu C.H."/>
            <person name="Tang P."/>
            <person name="Hegemann P."/>
            <person name="Fromm H."/>
            <person name="Raoult D."/>
            <person name="Greub G."/>
            <person name="Miranda-Saavedra D."/>
            <person name="Chen N."/>
            <person name="Nash P."/>
            <person name="Ginger M.L."/>
            <person name="Horn M."/>
            <person name="Schaap P."/>
            <person name="Caler L."/>
            <person name="Loftus B."/>
        </authorList>
    </citation>
    <scope>NUCLEOTIDE SEQUENCE [LARGE SCALE GENOMIC DNA]</scope>
    <source>
        <strain evidence="4 5">Neff</strain>
    </source>
</reference>
<dbReference type="Gene3D" id="2.30.29.30">
    <property type="entry name" value="Pleckstrin-homology domain (PH domain)/Phosphotyrosine-binding domain (PTB)"/>
    <property type="match status" value="1"/>
</dbReference>
<feature type="domain" description="DH" evidence="3">
    <location>
        <begin position="706"/>
        <end position="856"/>
    </location>
</feature>
<dbReference type="EMBL" id="KB008139">
    <property type="protein sequence ID" value="ELR12011.1"/>
    <property type="molecule type" value="Genomic_DNA"/>
</dbReference>
<feature type="region of interest" description="Disordered" evidence="1">
    <location>
        <begin position="1"/>
        <end position="225"/>
    </location>
</feature>
<gene>
    <name evidence="4" type="ORF">ACA1_321180</name>
</gene>
<protein>
    <submittedName>
        <fullName evidence="4">PH domain containing protein</fullName>
    </submittedName>
</protein>
<dbReference type="InterPro" id="IPR011993">
    <property type="entry name" value="PH-like_dom_sf"/>
</dbReference>
<feature type="compositionally biased region" description="Basic and acidic residues" evidence="1">
    <location>
        <begin position="655"/>
        <end position="672"/>
    </location>
</feature>
<feature type="region of interest" description="Disordered" evidence="1">
    <location>
        <begin position="259"/>
        <end position="374"/>
    </location>
</feature>
<dbReference type="InterPro" id="IPR001849">
    <property type="entry name" value="PH_domain"/>
</dbReference>
<feature type="region of interest" description="Disordered" evidence="1">
    <location>
        <begin position="621"/>
        <end position="679"/>
    </location>
</feature>
<dbReference type="PANTHER" id="PTHR12673:SF159">
    <property type="entry name" value="LD03170P"/>
    <property type="match status" value="1"/>
</dbReference>
<dbReference type="Pfam" id="PF22697">
    <property type="entry name" value="SOS1_NGEF_PH"/>
    <property type="match status" value="1"/>
</dbReference>
<feature type="compositionally biased region" description="Basic and acidic residues" evidence="1">
    <location>
        <begin position="58"/>
        <end position="81"/>
    </location>
</feature>
<dbReference type="InterPro" id="IPR000219">
    <property type="entry name" value="DH_dom"/>
</dbReference>
<feature type="domain" description="PH" evidence="2">
    <location>
        <begin position="921"/>
        <end position="1016"/>
    </location>
</feature>
<dbReference type="GO" id="GO:0005737">
    <property type="term" value="C:cytoplasm"/>
    <property type="evidence" value="ECO:0007669"/>
    <property type="project" value="TreeGrafter"/>
</dbReference>
<dbReference type="InterPro" id="IPR055251">
    <property type="entry name" value="SOS1_NGEF_PH"/>
</dbReference>
<feature type="compositionally biased region" description="Low complexity" evidence="1">
    <location>
        <begin position="1051"/>
        <end position="1061"/>
    </location>
</feature>
<feature type="compositionally biased region" description="Basic and acidic residues" evidence="1">
    <location>
        <begin position="296"/>
        <end position="312"/>
    </location>
</feature>
<accession>L8GIK9</accession>
<evidence type="ECO:0000313" key="5">
    <source>
        <dbReference type="Proteomes" id="UP000011083"/>
    </source>
</evidence>
<keyword evidence="5" id="KW-1185">Reference proteome</keyword>
<feature type="compositionally biased region" description="Basic and acidic residues" evidence="1">
    <location>
        <begin position="1"/>
        <end position="36"/>
    </location>
</feature>
<feature type="compositionally biased region" description="Basic and acidic residues" evidence="1">
    <location>
        <begin position="1022"/>
        <end position="1032"/>
    </location>
</feature>
<feature type="region of interest" description="Disordered" evidence="1">
    <location>
        <begin position="387"/>
        <end position="456"/>
    </location>
</feature>
<feature type="compositionally biased region" description="Acidic residues" evidence="1">
    <location>
        <begin position="1039"/>
        <end position="1050"/>
    </location>
</feature>
<dbReference type="PANTHER" id="PTHR12673">
    <property type="entry name" value="FACIOGENITAL DYSPLASIA PROTEIN"/>
    <property type="match status" value="1"/>
</dbReference>
<dbReference type="GeneID" id="14912494"/>
<organism evidence="4 5">
    <name type="scientific">Acanthamoeba castellanii (strain ATCC 30010 / Neff)</name>
    <dbReference type="NCBI Taxonomy" id="1257118"/>
    <lineage>
        <taxon>Eukaryota</taxon>
        <taxon>Amoebozoa</taxon>
        <taxon>Discosea</taxon>
        <taxon>Longamoebia</taxon>
        <taxon>Centramoebida</taxon>
        <taxon>Acanthamoebidae</taxon>
        <taxon>Acanthamoeba</taxon>
    </lineage>
</organism>
<feature type="compositionally biased region" description="Polar residues" evidence="1">
    <location>
        <begin position="558"/>
        <end position="568"/>
    </location>
</feature>
<proteinExistence type="predicted"/>
<dbReference type="Gene3D" id="1.20.900.10">
    <property type="entry name" value="Dbl homology (DH) domain"/>
    <property type="match status" value="1"/>
</dbReference>
<dbReference type="RefSeq" id="XP_004334024.1">
    <property type="nucleotide sequence ID" value="XM_004333976.1"/>
</dbReference>
<dbReference type="InterPro" id="IPR035899">
    <property type="entry name" value="DBL_dom_sf"/>
</dbReference>
<evidence type="ECO:0000259" key="2">
    <source>
        <dbReference type="PROSITE" id="PS50003"/>
    </source>
</evidence>
<dbReference type="KEGG" id="acan:ACA1_321180"/>
<dbReference type="Pfam" id="PF00621">
    <property type="entry name" value="RhoGEF"/>
    <property type="match status" value="1"/>
</dbReference>
<feature type="region of interest" description="Disordered" evidence="1">
    <location>
        <begin position="536"/>
        <end position="578"/>
    </location>
</feature>
<evidence type="ECO:0000313" key="4">
    <source>
        <dbReference type="EMBL" id="ELR12011.1"/>
    </source>
</evidence>
<dbReference type="SUPFAM" id="SSF50729">
    <property type="entry name" value="PH domain-like"/>
    <property type="match status" value="1"/>
</dbReference>
<evidence type="ECO:0000256" key="1">
    <source>
        <dbReference type="SAM" id="MobiDB-lite"/>
    </source>
</evidence>
<dbReference type="SMART" id="SM00233">
    <property type="entry name" value="PH"/>
    <property type="match status" value="1"/>
</dbReference>
<dbReference type="InterPro" id="IPR051092">
    <property type="entry name" value="FYVE_RhoGEF_PH"/>
</dbReference>
<feature type="compositionally biased region" description="Basic and acidic residues" evidence="1">
    <location>
        <begin position="324"/>
        <end position="342"/>
    </location>
</feature>
<dbReference type="OrthoDB" id="9990815at2759"/>
<evidence type="ECO:0000259" key="3">
    <source>
        <dbReference type="PROSITE" id="PS50010"/>
    </source>
</evidence>
<dbReference type="Proteomes" id="UP000011083">
    <property type="component" value="Unassembled WGS sequence"/>
</dbReference>
<name>L8GIK9_ACACF</name>
<dbReference type="VEuPathDB" id="AmoebaDB:ACA1_321180"/>
<dbReference type="PROSITE" id="PS50003">
    <property type="entry name" value="PH_DOMAIN"/>
    <property type="match status" value="1"/>
</dbReference>
<dbReference type="AlphaFoldDB" id="L8GIK9"/>
<dbReference type="SUPFAM" id="SSF48065">
    <property type="entry name" value="DBL homology domain (DH-domain)"/>
    <property type="match status" value="1"/>
</dbReference>
<feature type="region of interest" description="Disordered" evidence="1">
    <location>
        <begin position="1022"/>
        <end position="1061"/>
    </location>
</feature>
<dbReference type="PROSITE" id="PS50010">
    <property type="entry name" value="DH_2"/>
    <property type="match status" value="1"/>
</dbReference>
<feature type="compositionally biased region" description="Polar residues" evidence="1">
    <location>
        <begin position="356"/>
        <end position="366"/>
    </location>
</feature>
<feature type="compositionally biased region" description="Basic and acidic residues" evidence="1">
    <location>
        <begin position="390"/>
        <end position="440"/>
    </location>
</feature>
<dbReference type="GO" id="GO:0005085">
    <property type="term" value="F:guanyl-nucleotide exchange factor activity"/>
    <property type="evidence" value="ECO:0007669"/>
    <property type="project" value="InterPro"/>
</dbReference>